<dbReference type="PRINTS" id="PR00344">
    <property type="entry name" value="BCTRLSENSOR"/>
</dbReference>
<accession>A0A7K1TFV5</accession>
<dbReference type="AlphaFoldDB" id="A0A7K1TFV5"/>
<keyword evidence="4" id="KW-0808">Transferase</keyword>
<dbReference type="InterPro" id="IPR005467">
    <property type="entry name" value="His_kinase_dom"/>
</dbReference>
<dbReference type="Pfam" id="PF02518">
    <property type="entry name" value="HATPase_c"/>
    <property type="match status" value="1"/>
</dbReference>
<comment type="catalytic activity">
    <reaction evidence="1">
        <text>ATP + protein L-histidine = ADP + protein N-phospho-L-histidine.</text>
        <dbReference type="EC" id="2.7.13.3"/>
    </reaction>
</comment>
<evidence type="ECO:0000256" key="3">
    <source>
        <dbReference type="ARBA" id="ARBA00022553"/>
    </source>
</evidence>
<dbReference type="PROSITE" id="PS50112">
    <property type="entry name" value="PAS"/>
    <property type="match status" value="1"/>
</dbReference>
<name>A0A7K1TFV5_9BACT</name>
<organism evidence="9 10">
    <name type="scientific">Hymenobacter ginkgonis</name>
    <dbReference type="NCBI Taxonomy" id="2682976"/>
    <lineage>
        <taxon>Bacteria</taxon>
        <taxon>Pseudomonadati</taxon>
        <taxon>Bacteroidota</taxon>
        <taxon>Cytophagia</taxon>
        <taxon>Cytophagales</taxon>
        <taxon>Hymenobacteraceae</taxon>
        <taxon>Hymenobacter</taxon>
    </lineage>
</organism>
<dbReference type="PANTHER" id="PTHR43711">
    <property type="entry name" value="TWO-COMPONENT HISTIDINE KINASE"/>
    <property type="match status" value="1"/>
</dbReference>
<evidence type="ECO:0000259" key="8">
    <source>
        <dbReference type="PROSITE" id="PS50112"/>
    </source>
</evidence>
<dbReference type="SUPFAM" id="SSF47384">
    <property type="entry name" value="Homodimeric domain of signal transducing histidine kinase"/>
    <property type="match status" value="1"/>
</dbReference>
<keyword evidence="10" id="KW-1185">Reference proteome</keyword>
<protein>
    <recommendedName>
        <fullName evidence="2">histidine kinase</fullName>
        <ecNumber evidence="2">2.7.13.3</ecNumber>
    </recommendedName>
</protein>
<evidence type="ECO:0000256" key="1">
    <source>
        <dbReference type="ARBA" id="ARBA00000085"/>
    </source>
</evidence>
<dbReference type="EC" id="2.7.13.3" evidence="2"/>
<dbReference type="Gene3D" id="3.30.450.20">
    <property type="entry name" value="PAS domain"/>
    <property type="match status" value="1"/>
</dbReference>
<evidence type="ECO:0000313" key="9">
    <source>
        <dbReference type="EMBL" id="MVN77041.1"/>
    </source>
</evidence>
<evidence type="ECO:0000256" key="6">
    <source>
        <dbReference type="ARBA" id="ARBA00023012"/>
    </source>
</evidence>
<dbReference type="RefSeq" id="WP_157565693.1">
    <property type="nucleotide sequence ID" value="NZ_WQKZ01000003.1"/>
</dbReference>
<dbReference type="Gene3D" id="3.30.565.10">
    <property type="entry name" value="Histidine kinase-like ATPase, C-terminal domain"/>
    <property type="match status" value="1"/>
</dbReference>
<dbReference type="SMART" id="SM00387">
    <property type="entry name" value="HATPase_c"/>
    <property type="match status" value="1"/>
</dbReference>
<evidence type="ECO:0000313" key="10">
    <source>
        <dbReference type="Proteomes" id="UP000441336"/>
    </source>
</evidence>
<dbReference type="SUPFAM" id="SSF55874">
    <property type="entry name" value="ATPase domain of HSP90 chaperone/DNA topoisomerase II/histidine kinase"/>
    <property type="match status" value="1"/>
</dbReference>
<dbReference type="InterPro" id="IPR004358">
    <property type="entry name" value="Sig_transdc_His_kin-like_C"/>
</dbReference>
<dbReference type="InterPro" id="IPR050736">
    <property type="entry name" value="Sensor_HK_Regulatory"/>
</dbReference>
<dbReference type="NCBIfam" id="TIGR00229">
    <property type="entry name" value="sensory_box"/>
    <property type="match status" value="1"/>
</dbReference>
<dbReference type="EMBL" id="WQKZ01000003">
    <property type="protein sequence ID" value="MVN77041.1"/>
    <property type="molecule type" value="Genomic_DNA"/>
</dbReference>
<dbReference type="InterPro" id="IPR035965">
    <property type="entry name" value="PAS-like_dom_sf"/>
</dbReference>
<dbReference type="Proteomes" id="UP000441336">
    <property type="component" value="Unassembled WGS sequence"/>
</dbReference>
<comment type="caution">
    <text evidence="9">The sequence shown here is derived from an EMBL/GenBank/DDBJ whole genome shotgun (WGS) entry which is preliminary data.</text>
</comment>
<feature type="domain" description="PAS" evidence="8">
    <location>
        <begin position="4"/>
        <end position="62"/>
    </location>
</feature>
<sequence length="360" mass="40351">MPDYLELLRPLLEHSNVLYFAYDLSEQRVVYVSEVYEQLLGDPVRHLADDLPGLLASVHPDDWHYLGQLLAAAPPGTPVQDVELRLTRARDMQWLSVSVMQVQAANGPAHLTGSIRDITPTKKNEFNAQKFNTKKDATLEILAHDLATPLALMQQLTEQLSWEVEGISDMGTELLRLMQRACTQGVTLIRDFVDNEFLESANIELKRERTELVHLLGLVIDEYRQSQQHMGLLFSFEAAEQPIYASLDVNKFQQVVNNLISNSIKFTPDGGSISLRVERNGEHALLTVTDTGVGIPADLQEGLFERFTRSRRPGLRGEKANGLGMSIIKTILNLHQSRIWLESAEGAGAKFYIELPALPT</sequence>
<dbReference type="Gene3D" id="1.10.287.130">
    <property type="match status" value="1"/>
</dbReference>
<dbReference type="PROSITE" id="PS50109">
    <property type="entry name" value="HIS_KIN"/>
    <property type="match status" value="1"/>
</dbReference>
<evidence type="ECO:0000256" key="5">
    <source>
        <dbReference type="ARBA" id="ARBA00022777"/>
    </source>
</evidence>
<gene>
    <name evidence="9" type="ORF">GO988_11960</name>
</gene>
<keyword evidence="6" id="KW-0902">Two-component regulatory system</keyword>
<keyword evidence="3" id="KW-0597">Phosphoprotein</keyword>
<dbReference type="FunFam" id="3.30.565.10:FF:000006">
    <property type="entry name" value="Sensor histidine kinase WalK"/>
    <property type="match status" value="1"/>
</dbReference>
<reference evidence="9 10" key="1">
    <citation type="submission" date="2019-12" db="EMBL/GenBank/DDBJ databases">
        <title>Hymenobacter sp. HMF4947 Genome sequencing and assembly.</title>
        <authorList>
            <person name="Kang H."/>
            <person name="Cha I."/>
            <person name="Kim H."/>
            <person name="Joh K."/>
        </authorList>
    </citation>
    <scope>NUCLEOTIDE SEQUENCE [LARGE SCALE GENOMIC DNA]</scope>
    <source>
        <strain evidence="9 10">HMF4947</strain>
    </source>
</reference>
<dbReference type="SUPFAM" id="SSF55785">
    <property type="entry name" value="PYP-like sensor domain (PAS domain)"/>
    <property type="match status" value="1"/>
</dbReference>
<dbReference type="GO" id="GO:0000155">
    <property type="term" value="F:phosphorelay sensor kinase activity"/>
    <property type="evidence" value="ECO:0007669"/>
    <property type="project" value="InterPro"/>
</dbReference>
<keyword evidence="5" id="KW-0418">Kinase</keyword>
<dbReference type="InterPro" id="IPR036890">
    <property type="entry name" value="HATPase_C_sf"/>
</dbReference>
<evidence type="ECO:0000256" key="4">
    <source>
        <dbReference type="ARBA" id="ARBA00022679"/>
    </source>
</evidence>
<dbReference type="InterPro" id="IPR000014">
    <property type="entry name" value="PAS"/>
</dbReference>
<dbReference type="InterPro" id="IPR003594">
    <property type="entry name" value="HATPase_dom"/>
</dbReference>
<dbReference type="InterPro" id="IPR036097">
    <property type="entry name" value="HisK_dim/P_sf"/>
</dbReference>
<proteinExistence type="predicted"/>
<dbReference type="PANTHER" id="PTHR43711:SF1">
    <property type="entry name" value="HISTIDINE KINASE 1"/>
    <property type="match status" value="1"/>
</dbReference>
<feature type="domain" description="Histidine kinase" evidence="7">
    <location>
        <begin position="141"/>
        <end position="359"/>
    </location>
</feature>
<evidence type="ECO:0000256" key="2">
    <source>
        <dbReference type="ARBA" id="ARBA00012438"/>
    </source>
</evidence>
<evidence type="ECO:0000259" key="7">
    <source>
        <dbReference type="PROSITE" id="PS50109"/>
    </source>
</evidence>
<dbReference type="CDD" id="cd00075">
    <property type="entry name" value="HATPase"/>
    <property type="match status" value="1"/>
</dbReference>